<dbReference type="RefSeq" id="YP_010062056.1">
    <property type="nucleotide sequence ID" value="NC_054790.1"/>
</dbReference>
<reference evidence="1 2" key="1">
    <citation type="submission" date="2019-07" db="EMBL/GenBank/DDBJ databases">
        <authorList>
            <person name="Garlena R.A."/>
            <person name="Russell D.A."/>
            <person name="Pope W.H."/>
            <person name="Jacobs-Sera D."/>
            <person name="Hatfull G.F."/>
        </authorList>
    </citation>
    <scope>NUCLEOTIDE SEQUENCE [LARGE SCALE GENOMIC DNA]</scope>
</reference>
<keyword evidence="2" id="KW-1185">Reference proteome</keyword>
<protein>
    <submittedName>
        <fullName evidence="1">Uncharacterized protein</fullName>
    </submittedName>
</protein>
<accession>A0A5J6TNT7</accession>
<organism evidence="1 2">
    <name type="scientific">Mycobacterium phage Anthony</name>
    <dbReference type="NCBI Taxonomy" id="2599857"/>
    <lineage>
        <taxon>Viruses</taxon>
        <taxon>Duplodnaviria</taxon>
        <taxon>Heunggongvirae</taxon>
        <taxon>Uroviricota</taxon>
        <taxon>Caudoviricetes</taxon>
        <taxon>Anthonyvirus</taxon>
        <taxon>Anthonyvirus anthony</taxon>
    </lineage>
</organism>
<evidence type="ECO:0000313" key="2">
    <source>
        <dbReference type="Proteomes" id="UP000327026"/>
    </source>
</evidence>
<evidence type="ECO:0000313" key="1">
    <source>
        <dbReference type="EMBL" id="QFG10392.1"/>
    </source>
</evidence>
<dbReference type="GeneID" id="64871692"/>
<name>A0A5J6TNT7_9CAUD</name>
<gene>
    <name evidence="1" type="primary">20</name>
    <name evidence="1" type="ORF">PBI_ANTHONY_20</name>
</gene>
<proteinExistence type="predicted"/>
<dbReference type="EMBL" id="MN234188">
    <property type="protein sequence ID" value="QFG10392.1"/>
    <property type="molecule type" value="Genomic_DNA"/>
</dbReference>
<sequence>MAQVYRNAGRAAARHVETRRRVRRVARGVEHRARINLLRANKSERITATGYFPAFIDSAEKGESVFIYLNAPNPVALEFGHMPSGVFAGTDTKAPEGLYILIRAAYASEK</sequence>
<dbReference type="Proteomes" id="UP000327026">
    <property type="component" value="Segment"/>
</dbReference>
<dbReference type="KEGG" id="vg:64871692"/>